<name>A0ABS0KFJ8_PSENT</name>
<evidence type="ECO:0000256" key="2">
    <source>
        <dbReference type="SAM" id="SignalP"/>
    </source>
</evidence>
<sequence>MKKSVALFCAALMLGSPLASFAQPGGGPDCGPNHPDNRPPQQQQRPPQQQQQRPDQQQHYQQRSQQQQQPHGNYNQGRNGHADPRYYRNPDYRPQAGMPVPHRDWRRGVIVEPNYRGDRYWVTDWQARHLYAPPRDHRWLYVNGDYILVAIASGLIVNILAGY</sequence>
<dbReference type="Proteomes" id="UP000608450">
    <property type="component" value="Unassembled WGS sequence"/>
</dbReference>
<organism evidence="3 4">
    <name type="scientific">Pseudomonas nitroreducens</name>
    <dbReference type="NCBI Taxonomy" id="46680"/>
    <lineage>
        <taxon>Bacteria</taxon>
        <taxon>Pseudomonadati</taxon>
        <taxon>Pseudomonadota</taxon>
        <taxon>Gammaproteobacteria</taxon>
        <taxon>Pseudomonadales</taxon>
        <taxon>Pseudomonadaceae</taxon>
        <taxon>Pseudomonas</taxon>
    </lineage>
</organism>
<keyword evidence="4" id="KW-1185">Reference proteome</keyword>
<feature type="signal peptide" evidence="2">
    <location>
        <begin position="1"/>
        <end position="22"/>
    </location>
</feature>
<reference evidence="3 4" key="1">
    <citation type="submission" date="2020-11" db="EMBL/GenBank/DDBJ databases">
        <title>Enhanced detection system for hospital associated transmission using whole genome sequencing surveillance.</title>
        <authorList>
            <person name="Harrison L.H."/>
            <person name="Van Tyne D."/>
            <person name="Marsh J.W."/>
            <person name="Griffith M.P."/>
            <person name="Snyder D.J."/>
            <person name="Cooper V.S."/>
            <person name="Mustapha M."/>
        </authorList>
    </citation>
    <scope>NUCLEOTIDE SEQUENCE [LARGE SCALE GENOMIC DNA]</scope>
    <source>
        <strain evidence="3 4">PSA00705</strain>
    </source>
</reference>
<dbReference type="Pfam" id="PF11776">
    <property type="entry name" value="RcnB"/>
    <property type="match status" value="1"/>
</dbReference>
<feature type="chain" id="PRO_5046265875" evidence="2">
    <location>
        <begin position="23"/>
        <end position="163"/>
    </location>
</feature>
<feature type="region of interest" description="Disordered" evidence="1">
    <location>
        <begin position="18"/>
        <end position="99"/>
    </location>
</feature>
<protein>
    <submittedName>
        <fullName evidence="3">RcnB family protein</fullName>
    </submittedName>
</protein>
<proteinExistence type="predicted"/>
<evidence type="ECO:0000256" key="1">
    <source>
        <dbReference type="SAM" id="MobiDB-lite"/>
    </source>
</evidence>
<evidence type="ECO:0000313" key="4">
    <source>
        <dbReference type="Proteomes" id="UP000608450"/>
    </source>
</evidence>
<feature type="compositionally biased region" description="Basic and acidic residues" evidence="1">
    <location>
        <begin position="80"/>
        <end position="91"/>
    </location>
</feature>
<dbReference type="InterPro" id="IPR024572">
    <property type="entry name" value="RcnB"/>
</dbReference>
<dbReference type="RefSeq" id="WP_065085982.1">
    <property type="nucleotide sequence ID" value="NZ_CP120376.1"/>
</dbReference>
<feature type="compositionally biased region" description="Low complexity" evidence="1">
    <location>
        <begin position="39"/>
        <end position="69"/>
    </location>
</feature>
<accession>A0ABS0KFJ8</accession>
<comment type="caution">
    <text evidence="3">The sequence shown here is derived from an EMBL/GenBank/DDBJ whole genome shotgun (WGS) entry which is preliminary data.</text>
</comment>
<keyword evidence="2" id="KW-0732">Signal</keyword>
<gene>
    <name evidence="3" type="ORF">I5I61_05335</name>
</gene>
<dbReference type="EMBL" id="JADTFC010000008">
    <property type="protein sequence ID" value="MBG6286864.1"/>
    <property type="molecule type" value="Genomic_DNA"/>
</dbReference>
<dbReference type="Gene3D" id="3.10.450.160">
    <property type="entry name" value="inner membrane protein cigr"/>
    <property type="match status" value="1"/>
</dbReference>
<evidence type="ECO:0000313" key="3">
    <source>
        <dbReference type="EMBL" id="MBG6286864.1"/>
    </source>
</evidence>